<accession>E0VUD3</accession>
<dbReference type="HOGENOM" id="CLU_3071098_0_0_1"/>
<dbReference type="Proteomes" id="UP000009046">
    <property type="component" value="Unassembled WGS sequence"/>
</dbReference>
<dbReference type="EMBL" id="DS235785">
    <property type="protein sequence ID" value="EEB16989.1"/>
    <property type="molecule type" value="Genomic_DNA"/>
</dbReference>
<dbReference type="CTD" id="8230010"/>
<reference evidence="1" key="2">
    <citation type="submission" date="2007-04" db="EMBL/GenBank/DDBJ databases">
        <title>The genome of the human body louse.</title>
        <authorList>
            <consortium name="The Human Body Louse Genome Consortium"/>
            <person name="Kirkness E."/>
            <person name="Walenz B."/>
            <person name="Hass B."/>
            <person name="Bruggner R."/>
            <person name="Strausberg R."/>
        </authorList>
    </citation>
    <scope>NUCLEOTIDE SEQUENCE</scope>
    <source>
        <strain evidence="1">USDA</strain>
    </source>
</reference>
<gene>
    <name evidence="2" type="primary">8230010</name>
    <name evidence="1" type="ORF">Phum_PHUM449160</name>
</gene>
<dbReference type="InParanoid" id="E0VUD3"/>
<keyword evidence="3" id="KW-1185">Reference proteome</keyword>
<evidence type="ECO:0000313" key="3">
    <source>
        <dbReference type="Proteomes" id="UP000009046"/>
    </source>
</evidence>
<dbReference type="AlphaFoldDB" id="E0VUD3"/>
<evidence type="ECO:0000313" key="1">
    <source>
        <dbReference type="EMBL" id="EEB16989.1"/>
    </source>
</evidence>
<dbReference type="EnsemblMetazoa" id="PHUM449160-RA">
    <property type="protein sequence ID" value="PHUM449160-PA"/>
    <property type="gene ID" value="PHUM449160"/>
</dbReference>
<proteinExistence type="predicted"/>
<dbReference type="VEuPathDB" id="VectorBase:PHUM449160"/>
<protein>
    <submittedName>
        <fullName evidence="1 2">Uncharacterized protein</fullName>
    </submittedName>
</protein>
<dbReference type="EMBL" id="AAZO01005477">
    <property type="status" value="NOT_ANNOTATED_CDS"/>
    <property type="molecule type" value="Genomic_DNA"/>
</dbReference>
<dbReference type="KEGG" id="phu:Phum_PHUM449160"/>
<organism>
    <name type="scientific">Pediculus humanus subsp. corporis</name>
    <name type="common">Body louse</name>
    <dbReference type="NCBI Taxonomy" id="121224"/>
    <lineage>
        <taxon>Eukaryota</taxon>
        <taxon>Metazoa</taxon>
        <taxon>Ecdysozoa</taxon>
        <taxon>Arthropoda</taxon>
        <taxon>Hexapoda</taxon>
        <taxon>Insecta</taxon>
        <taxon>Pterygota</taxon>
        <taxon>Neoptera</taxon>
        <taxon>Paraneoptera</taxon>
        <taxon>Psocodea</taxon>
        <taxon>Troctomorpha</taxon>
        <taxon>Phthiraptera</taxon>
        <taxon>Anoplura</taxon>
        <taxon>Pediculidae</taxon>
        <taxon>Pediculus</taxon>
    </lineage>
</organism>
<evidence type="ECO:0000313" key="2">
    <source>
        <dbReference type="EnsemblMetazoa" id="PHUM449160-PA"/>
    </source>
</evidence>
<reference evidence="2" key="3">
    <citation type="submission" date="2021-02" db="UniProtKB">
        <authorList>
            <consortium name="EnsemblMetazoa"/>
        </authorList>
    </citation>
    <scope>IDENTIFICATION</scope>
    <source>
        <strain evidence="2">USDA</strain>
    </source>
</reference>
<dbReference type="RefSeq" id="XP_002429727.1">
    <property type="nucleotide sequence ID" value="XM_002429682.1"/>
</dbReference>
<reference evidence="1" key="1">
    <citation type="submission" date="2007-04" db="EMBL/GenBank/DDBJ databases">
        <title>Annotation of Pediculus humanus corporis strain USDA.</title>
        <authorList>
            <person name="Kirkness E."/>
            <person name="Hannick L."/>
            <person name="Hass B."/>
            <person name="Bruggner R."/>
            <person name="Lawson D."/>
            <person name="Bidwell S."/>
            <person name="Joardar V."/>
            <person name="Caler E."/>
            <person name="Walenz B."/>
            <person name="Inman J."/>
            <person name="Schobel S."/>
            <person name="Galinsky K."/>
            <person name="Amedeo P."/>
            <person name="Strausberg R."/>
        </authorList>
    </citation>
    <scope>NUCLEOTIDE SEQUENCE</scope>
    <source>
        <strain evidence="1">USDA</strain>
    </source>
</reference>
<name>E0VUD3_PEDHC</name>
<sequence>MLSENYLRENLVEYDLLDVNLHFDDDEDVVGPEIERKKRLESMSERGGIRGAP</sequence>
<dbReference type="GeneID" id="8230010"/>